<name>A0A6J4NWC0_9BURK</name>
<reference evidence="2" key="1">
    <citation type="submission" date="2020-02" db="EMBL/GenBank/DDBJ databases">
        <authorList>
            <person name="Meier V. D."/>
        </authorList>
    </citation>
    <scope>NUCLEOTIDE SEQUENCE</scope>
    <source>
        <strain evidence="2">AVDCRST_MAG51</strain>
    </source>
</reference>
<protein>
    <submittedName>
        <fullName evidence="2">Isoleucyl-tRNA synthetase</fullName>
        <ecNumber evidence="2">6.1.1.5</ecNumber>
    </submittedName>
</protein>
<feature type="compositionally biased region" description="Basic and acidic residues" evidence="1">
    <location>
        <begin position="139"/>
        <end position="150"/>
    </location>
</feature>
<feature type="non-terminal residue" evidence="2">
    <location>
        <position position="378"/>
    </location>
</feature>
<feature type="non-terminal residue" evidence="2">
    <location>
        <position position="1"/>
    </location>
</feature>
<dbReference type="EC" id="6.1.1.5" evidence="2"/>
<feature type="compositionally biased region" description="Basic and acidic residues" evidence="1">
    <location>
        <begin position="264"/>
        <end position="273"/>
    </location>
</feature>
<organism evidence="2">
    <name type="scientific">uncultured Ramlibacter sp</name>
    <dbReference type="NCBI Taxonomy" id="260755"/>
    <lineage>
        <taxon>Bacteria</taxon>
        <taxon>Pseudomonadati</taxon>
        <taxon>Pseudomonadota</taxon>
        <taxon>Betaproteobacteria</taxon>
        <taxon>Burkholderiales</taxon>
        <taxon>Comamonadaceae</taxon>
        <taxon>Ramlibacter</taxon>
        <taxon>environmental samples</taxon>
    </lineage>
</organism>
<evidence type="ECO:0000256" key="1">
    <source>
        <dbReference type="SAM" id="MobiDB-lite"/>
    </source>
</evidence>
<dbReference type="GO" id="GO:0004822">
    <property type="term" value="F:isoleucine-tRNA ligase activity"/>
    <property type="evidence" value="ECO:0007669"/>
    <property type="project" value="UniProtKB-EC"/>
</dbReference>
<proteinExistence type="predicted"/>
<accession>A0A6J4NWC0</accession>
<feature type="region of interest" description="Disordered" evidence="1">
    <location>
        <begin position="42"/>
        <end position="167"/>
    </location>
</feature>
<sequence>GLACRRRARERPRGRPVPGRPRPAPRLVPFLAAHGLRDVRARALPWPADPRLHGGQPGPQDEQVHGQRGRSAGDQQEAGRRDHPPVGGGLGLLRRHRRRRQDPGPGGGRLPPHPQHAALPAGQRERLRPGQGRGAAGRDAGDRPLRHEPRGTVPGRGAGALRGLRVPPGGGQAAGVLLGGPGRLLPGHPEGPALHHRREVARAPQRADGTVEHHPRHAALDGALPQLHRRGGLEGVRHVGVDLPGGVRRAGRARSAAAGQVVAHPRDPRRGQQGDRGPPRRGPGRLLAAGQPGGERRRRRPRIAGQPGRRPEVCVHHLGRRAGGRRGAGRAGHALHRHQVRALLALARRPRPRPCAPRAVRPLHHQPVRSRRRPEARL</sequence>
<gene>
    <name evidence="2" type="ORF">AVDCRST_MAG51-807</name>
</gene>
<feature type="region of interest" description="Disordered" evidence="1">
    <location>
        <begin position="347"/>
        <end position="378"/>
    </location>
</feature>
<keyword evidence="2" id="KW-0436">Ligase</keyword>
<feature type="region of interest" description="Disordered" evidence="1">
    <location>
        <begin position="243"/>
        <end position="334"/>
    </location>
</feature>
<evidence type="ECO:0000313" key="2">
    <source>
        <dbReference type="EMBL" id="CAA9399321.1"/>
    </source>
</evidence>
<dbReference type="AlphaFoldDB" id="A0A6J4NWC0"/>
<feature type="compositionally biased region" description="Basic residues" evidence="1">
    <location>
        <begin position="361"/>
        <end position="372"/>
    </location>
</feature>
<keyword evidence="2" id="KW-0030">Aminoacyl-tRNA synthetase</keyword>
<feature type="compositionally biased region" description="Low complexity" evidence="1">
    <location>
        <begin position="253"/>
        <end position="263"/>
    </location>
</feature>
<feature type="compositionally biased region" description="Basic residues" evidence="1">
    <location>
        <begin position="317"/>
        <end position="334"/>
    </location>
</feature>
<feature type="compositionally biased region" description="Basic residues" evidence="1">
    <location>
        <begin position="1"/>
        <end position="14"/>
    </location>
</feature>
<dbReference type="EMBL" id="CADCUX010000204">
    <property type="protein sequence ID" value="CAA9399321.1"/>
    <property type="molecule type" value="Genomic_DNA"/>
</dbReference>
<feature type="region of interest" description="Disordered" evidence="1">
    <location>
        <begin position="1"/>
        <end position="29"/>
    </location>
</feature>